<dbReference type="InterPro" id="IPR003593">
    <property type="entry name" value="AAA+_ATPase"/>
</dbReference>
<feature type="domain" description="F-box" evidence="3">
    <location>
        <begin position="758"/>
        <end position="804"/>
    </location>
</feature>
<dbReference type="VEuPathDB" id="FungiDB:SeMB42_g03347"/>
<keyword evidence="5" id="KW-1185">Reference proteome</keyword>
<reference evidence="4 5" key="1">
    <citation type="journal article" date="2019" name="Sci. Rep.">
        <title>Comparative genomics of chytrid fungi reveal insights into the obligate biotrophic and pathogenic lifestyle of Synchytrium endobioticum.</title>
        <authorList>
            <person name="van de Vossenberg B.T.L.H."/>
            <person name="Warris S."/>
            <person name="Nguyen H.D.T."/>
            <person name="van Gent-Pelzer M.P.E."/>
            <person name="Joly D.L."/>
            <person name="van de Geest H.C."/>
            <person name="Bonants P.J.M."/>
            <person name="Smith D.S."/>
            <person name="Levesque C.A."/>
            <person name="van der Lee T.A.J."/>
        </authorList>
    </citation>
    <scope>NUCLEOTIDE SEQUENCE [LARGE SCALE GENOMIC DNA]</scope>
    <source>
        <strain evidence="4 5">MB42</strain>
    </source>
</reference>
<gene>
    <name evidence="4" type="ORF">SeMB42_g03347</name>
</gene>
<dbReference type="STRING" id="286115.A0A507D7F6"/>
<dbReference type="Pfam" id="PF00646">
    <property type="entry name" value="F-box"/>
    <property type="match status" value="1"/>
</dbReference>
<dbReference type="PANTHER" id="PTHR23070">
    <property type="entry name" value="BCS1 AAA-TYPE ATPASE"/>
    <property type="match status" value="1"/>
</dbReference>
<evidence type="ECO:0000256" key="1">
    <source>
        <dbReference type="ARBA" id="ARBA00007448"/>
    </source>
</evidence>
<dbReference type="InterPro" id="IPR036047">
    <property type="entry name" value="F-box-like_dom_sf"/>
</dbReference>
<feature type="region of interest" description="Disordered" evidence="2">
    <location>
        <begin position="664"/>
        <end position="716"/>
    </location>
</feature>
<dbReference type="GO" id="GO:0005524">
    <property type="term" value="F:ATP binding"/>
    <property type="evidence" value="ECO:0007669"/>
    <property type="project" value="InterPro"/>
</dbReference>
<dbReference type="Pfam" id="PF00004">
    <property type="entry name" value="AAA"/>
    <property type="match status" value="2"/>
</dbReference>
<evidence type="ECO:0000256" key="2">
    <source>
        <dbReference type="SAM" id="MobiDB-lite"/>
    </source>
</evidence>
<dbReference type="Gene3D" id="3.40.50.300">
    <property type="entry name" value="P-loop containing nucleotide triphosphate hydrolases"/>
    <property type="match status" value="1"/>
</dbReference>
<dbReference type="SMART" id="SM00382">
    <property type="entry name" value="AAA"/>
    <property type="match status" value="1"/>
</dbReference>
<feature type="compositionally biased region" description="Acidic residues" evidence="2">
    <location>
        <begin position="1071"/>
        <end position="1082"/>
    </location>
</feature>
<proteinExistence type="inferred from homology"/>
<feature type="region of interest" description="Disordered" evidence="2">
    <location>
        <begin position="268"/>
        <end position="290"/>
    </location>
</feature>
<dbReference type="InterPro" id="IPR032675">
    <property type="entry name" value="LRR_dom_sf"/>
</dbReference>
<dbReference type="GO" id="GO:0016887">
    <property type="term" value="F:ATP hydrolysis activity"/>
    <property type="evidence" value="ECO:0007669"/>
    <property type="project" value="InterPro"/>
</dbReference>
<dbReference type="PROSITE" id="PS50181">
    <property type="entry name" value="FBOX"/>
    <property type="match status" value="1"/>
</dbReference>
<dbReference type="InterPro" id="IPR027417">
    <property type="entry name" value="P-loop_NTPase"/>
</dbReference>
<accession>A0A507D7F6</accession>
<name>A0A507D7F6_9FUNG</name>
<dbReference type="InterPro" id="IPR003960">
    <property type="entry name" value="ATPase_AAA_CS"/>
</dbReference>
<dbReference type="Proteomes" id="UP000317494">
    <property type="component" value="Unassembled WGS sequence"/>
</dbReference>
<dbReference type="PROSITE" id="PS00674">
    <property type="entry name" value="AAA"/>
    <property type="match status" value="1"/>
</dbReference>
<dbReference type="EMBL" id="QEAN01000118">
    <property type="protein sequence ID" value="TPX47341.1"/>
    <property type="molecule type" value="Genomic_DNA"/>
</dbReference>
<feature type="region of interest" description="Disordered" evidence="2">
    <location>
        <begin position="1071"/>
        <end position="1111"/>
    </location>
</feature>
<feature type="region of interest" description="Disordered" evidence="2">
    <location>
        <begin position="476"/>
        <end position="506"/>
    </location>
</feature>
<evidence type="ECO:0000313" key="4">
    <source>
        <dbReference type="EMBL" id="TPX47341.1"/>
    </source>
</evidence>
<comment type="caution">
    <text evidence="4">The sequence shown here is derived from an EMBL/GenBank/DDBJ whole genome shotgun (WGS) entry which is preliminary data.</text>
</comment>
<comment type="similarity">
    <text evidence="1">Belongs to the AAA ATPase family. BCS1 subfamily.</text>
</comment>
<dbReference type="Gene3D" id="3.80.10.10">
    <property type="entry name" value="Ribonuclease Inhibitor"/>
    <property type="match status" value="1"/>
</dbReference>
<dbReference type="InterPro" id="IPR050747">
    <property type="entry name" value="Mitochondrial_chaperone_BCS1"/>
</dbReference>
<feature type="compositionally biased region" description="Basic and acidic residues" evidence="2">
    <location>
        <begin position="688"/>
        <end position="704"/>
    </location>
</feature>
<evidence type="ECO:0000313" key="5">
    <source>
        <dbReference type="Proteomes" id="UP000317494"/>
    </source>
</evidence>
<dbReference type="InterPro" id="IPR001810">
    <property type="entry name" value="F-box_dom"/>
</dbReference>
<feature type="compositionally biased region" description="Low complexity" evidence="2">
    <location>
        <begin position="1089"/>
        <end position="1111"/>
    </location>
</feature>
<organism evidence="4 5">
    <name type="scientific">Synchytrium endobioticum</name>
    <dbReference type="NCBI Taxonomy" id="286115"/>
    <lineage>
        <taxon>Eukaryota</taxon>
        <taxon>Fungi</taxon>
        <taxon>Fungi incertae sedis</taxon>
        <taxon>Chytridiomycota</taxon>
        <taxon>Chytridiomycota incertae sedis</taxon>
        <taxon>Chytridiomycetes</taxon>
        <taxon>Synchytriales</taxon>
        <taxon>Synchytriaceae</taxon>
        <taxon>Synchytrium</taxon>
    </lineage>
</organism>
<dbReference type="AlphaFoldDB" id="A0A507D7F6"/>
<protein>
    <recommendedName>
        <fullName evidence="3">F-box domain-containing protein</fullName>
    </recommendedName>
</protein>
<evidence type="ECO:0000259" key="3">
    <source>
        <dbReference type="PROSITE" id="PS50181"/>
    </source>
</evidence>
<dbReference type="SUPFAM" id="SSF81383">
    <property type="entry name" value="F-box domain"/>
    <property type="match status" value="1"/>
</dbReference>
<sequence>MKRRTKQQYSHSTLIAIMSNSSKLPAPTTETALVKLNPTTTSTAPASDTSGTTVHPLVAFSLAHKHAHHPTSTASLAYKVTIAVLRRLDAIKDALVQSSQPNGPLEPLIQLLNLSQLHGILLAYLPESPLGHRLRTNIYAVDMFVTSVLVTGSIATMSTAGTVLRSLWSPTLLQSDSVSIKIEYYRLDVYGEQMVNTHYKALSWLISNASRTQTGGDFRMVAFESDTYNDNHNEGEDDESAGPPFNILPRGDSLLTVNYEDNKFQVFFDQSGDSGEGKKDDNRGWSSSRTTVSEPPIVIHRVDSGPTDIAWMHQWLMSVTKAYLKEEKKNKVRARWEMRETYWARVHSLHSNRGLSSVALDQPQEELLKRDLETFLADREFYARIGLPYRRGYLFSGKPGTGKTSLINALSATFDRDLYYINLKDVKDDNALQSCFSTVPKNSIIVFEDIDAQSPIVHTREKRFAFARQAKQEKKLSALTNKSSDDGSTDNGKSADGESDVDDGTSFGMFGPARPPGFGGKLAELLSSVSLSTLLNCLDGYAMHEGTIIIMTSNHPEVLDPALVRPGRIDTHLELGYCTHYQLQHMYKSVLDDQSAVLADITMIPEKVIPPCEALRIMVLYRSDAEKIGPQLKLRAGQLLAGAEPDAPEDHYVEPTEIVIPKKSLSKNSSVSMADHTSVPSAPTVENDENRHANGAADENKSSESDEDMAVCRRNTSPTRLKMVDSAVLVCKMPQMRSSSSPNLAHNKYPIGTRSEEMNHFQSLPCELVLKILVNVGLHDKFKVASTCRLLRYISRDPILYKDLTIPSLSPLSLTKLLDALSSLQVNLSSLYINDTNPKLLKMGRSPPALDYLGLNSILHHDEDESNHRNKENNHEEVDSRVLLNSIISFLIKSNTDGLGSLVVCPALWSGCQTDKVLEGLRKFGGRLKHLRLPTQGQLFSDTFIHLTLETPLVERVSGILWTPTARSVMSIATCWKNLKILEIADDHAGYEISSALAMVFCQCRQLEVVRIHQVVPDDAGWKLISKIMDEYTTSRKPITRMQRSRSYMSIMNHDDHGDVDDDIIDEEHYDDDEEQEDEDGDLSMKDVSSSPSRSTASSSSSLSSTTSCTTSQPISADRVRFLEVSILCYCRNAPRILSMDTCRILQRIFPGVRSFRYHYEGALRGADVESTRVNLNEFASKWVGKNGSVDIVC</sequence>
<dbReference type="SUPFAM" id="SSF52540">
    <property type="entry name" value="P-loop containing nucleoside triphosphate hydrolases"/>
    <property type="match status" value="1"/>
</dbReference>
<dbReference type="InterPro" id="IPR003959">
    <property type="entry name" value="ATPase_AAA_core"/>
</dbReference>